<protein>
    <submittedName>
        <fullName evidence="2">9525_t:CDS:1</fullName>
    </submittedName>
</protein>
<proteinExistence type="predicted"/>
<dbReference type="Proteomes" id="UP000789739">
    <property type="component" value="Unassembled WGS sequence"/>
</dbReference>
<reference evidence="2" key="1">
    <citation type="submission" date="2021-06" db="EMBL/GenBank/DDBJ databases">
        <authorList>
            <person name="Kallberg Y."/>
            <person name="Tangrot J."/>
            <person name="Rosling A."/>
        </authorList>
    </citation>
    <scope>NUCLEOTIDE SEQUENCE</scope>
    <source>
        <strain evidence="2">BR232B</strain>
    </source>
</reference>
<evidence type="ECO:0000256" key="1">
    <source>
        <dbReference type="SAM" id="MobiDB-lite"/>
    </source>
</evidence>
<dbReference type="InterPro" id="IPR044688">
    <property type="entry name" value="SCI-1-like"/>
</dbReference>
<feature type="compositionally biased region" description="Basic residues" evidence="1">
    <location>
        <begin position="1"/>
        <end position="18"/>
    </location>
</feature>
<feature type="region of interest" description="Disordered" evidence="1">
    <location>
        <begin position="166"/>
        <end position="211"/>
    </location>
</feature>
<evidence type="ECO:0000313" key="3">
    <source>
        <dbReference type="Proteomes" id="UP000789739"/>
    </source>
</evidence>
<feature type="region of interest" description="Disordered" evidence="1">
    <location>
        <begin position="1"/>
        <end position="46"/>
    </location>
</feature>
<feature type="compositionally biased region" description="Basic residues" evidence="1">
    <location>
        <begin position="27"/>
        <end position="39"/>
    </location>
</feature>
<dbReference type="AlphaFoldDB" id="A0A9N8ZEQ5"/>
<feature type="compositionally biased region" description="Basic and acidic residues" evidence="1">
    <location>
        <begin position="196"/>
        <end position="211"/>
    </location>
</feature>
<keyword evidence="3" id="KW-1185">Reference proteome</keyword>
<accession>A0A9N8ZEQ5</accession>
<comment type="caution">
    <text evidence="2">The sequence shown here is derived from an EMBL/GenBank/DDBJ whole genome shotgun (WGS) entry which is preliminary data.</text>
</comment>
<organism evidence="2 3">
    <name type="scientific">Paraglomus brasilianum</name>
    <dbReference type="NCBI Taxonomy" id="144538"/>
    <lineage>
        <taxon>Eukaryota</taxon>
        <taxon>Fungi</taxon>
        <taxon>Fungi incertae sedis</taxon>
        <taxon>Mucoromycota</taxon>
        <taxon>Glomeromycotina</taxon>
        <taxon>Glomeromycetes</taxon>
        <taxon>Paraglomerales</taxon>
        <taxon>Paraglomeraceae</taxon>
        <taxon>Paraglomus</taxon>
    </lineage>
</organism>
<evidence type="ECO:0000313" key="2">
    <source>
        <dbReference type="EMBL" id="CAG8492320.1"/>
    </source>
</evidence>
<dbReference type="PANTHER" id="PTHR34117">
    <property type="entry name" value="STYLE CELL-CYCLE INHIBITOR 1"/>
    <property type="match status" value="1"/>
</dbReference>
<gene>
    <name evidence="2" type="ORF">PBRASI_LOCUS2173</name>
</gene>
<sequence length="335" mass="39850">MSYRRRDRARSASPHRKDHRDEDSSHKDKKHKRSHRRRSKDSDLVEQAKKFLQPITEDDYYTKSTEFRIWLREYKDKYFDELNAEQTRRYFKKFVNAWNQFKLEKHANNPYVEKYYDGIRSSQVDKSDKTRYKWNIKANTDELEAIKNTVDRQTNKQFAAEAKMVMSKEKKEEGKRIIGPTLPPPSREVDEDMDDEDRRRYERSLRKKETKDYAKTQEAVLDELLPKATGREAMIEKKKARNAHYRREASPDLELDDNALLGGDDFQSRLAARDRAKAARENRKQQYMTEKTANVREKIVAYKSKEQETMEMFRKIAEEQKKAGGGLWGESRGNG</sequence>
<dbReference type="OrthoDB" id="2139939at2759"/>
<dbReference type="PANTHER" id="PTHR34117:SF1">
    <property type="entry name" value="STYLE CELL-CYCLE INHIBITOR 1"/>
    <property type="match status" value="1"/>
</dbReference>
<dbReference type="EMBL" id="CAJVPI010000162">
    <property type="protein sequence ID" value="CAG8492320.1"/>
    <property type="molecule type" value="Genomic_DNA"/>
</dbReference>
<feature type="compositionally biased region" description="Basic and acidic residues" evidence="1">
    <location>
        <begin position="166"/>
        <end position="176"/>
    </location>
</feature>
<name>A0A9N8ZEQ5_9GLOM</name>